<dbReference type="RefSeq" id="WP_014957068.1">
    <property type="nucleotide sequence ID" value="NZ_FNLL01000015.1"/>
</dbReference>
<evidence type="ECO:0000256" key="1">
    <source>
        <dbReference type="ARBA" id="ARBA00004196"/>
    </source>
</evidence>
<keyword evidence="2" id="KW-0004">4Fe-4S</keyword>
<accession>A0A1H2JTG2</accession>
<dbReference type="InterPro" id="IPR051555">
    <property type="entry name" value="FDH_Electron_Transfer_Unit"/>
</dbReference>
<dbReference type="InterPro" id="IPR017896">
    <property type="entry name" value="4Fe4S_Fe-S-bd"/>
</dbReference>
<reference evidence="9" key="1">
    <citation type="submission" date="2016-10" db="EMBL/GenBank/DDBJ databases">
        <authorList>
            <person name="Varghese N."/>
            <person name="Submissions S."/>
        </authorList>
    </citation>
    <scope>NUCLEOTIDE SEQUENCE [LARGE SCALE GENOMIC DNA]</scope>
    <source>
        <strain evidence="9">DSM 3384</strain>
    </source>
</reference>
<organism evidence="8 9">
    <name type="scientific">Desulfobacula phenolica</name>
    <dbReference type="NCBI Taxonomy" id="90732"/>
    <lineage>
        <taxon>Bacteria</taxon>
        <taxon>Pseudomonadati</taxon>
        <taxon>Thermodesulfobacteriota</taxon>
        <taxon>Desulfobacteria</taxon>
        <taxon>Desulfobacterales</taxon>
        <taxon>Desulfobacteraceae</taxon>
        <taxon>Desulfobacula</taxon>
    </lineage>
</organism>
<dbReference type="EMBL" id="FNLL01000015">
    <property type="protein sequence ID" value="SDU59436.1"/>
    <property type="molecule type" value="Genomic_DNA"/>
</dbReference>
<dbReference type="AlphaFoldDB" id="A0A1H2JTG2"/>
<keyword evidence="3" id="KW-0479">Metal-binding</keyword>
<dbReference type="Gene3D" id="3.30.70.20">
    <property type="match status" value="1"/>
</dbReference>
<keyword evidence="5" id="KW-0408">Iron</keyword>
<keyword evidence="4" id="KW-0677">Repeat</keyword>
<keyword evidence="6" id="KW-0411">Iron-sulfur</keyword>
<evidence type="ECO:0000256" key="2">
    <source>
        <dbReference type="ARBA" id="ARBA00022485"/>
    </source>
</evidence>
<comment type="subcellular location">
    <subcellularLocation>
        <location evidence="1">Cell envelope</location>
    </subcellularLocation>
</comment>
<protein>
    <submittedName>
        <fullName evidence="8">Anaerobic dimethyl sulfoxide reductase subunit B (DMSO reductase iron-sulfur subunit)</fullName>
    </submittedName>
</protein>
<dbReference type="SUPFAM" id="SSF54862">
    <property type="entry name" value="4Fe-4S ferredoxins"/>
    <property type="match status" value="1"/>
</dbReference>
<dbReference type="GO" id="GO:0051539">
    <property type="term" value="F:4 iron, 4 sulfur cluster binding"/>
    <property type="evidence" value="ECO:0007669"/>
    <property type="project" value="UniProtKB-KW"/>
</dbReference>
<evidence type="ECO:0000256" key="5">
    <source>
        <dbReference type="ARBA" id="ARBA00023004"/>
    </source>
</evidence>
<dbReference type="Proteomes" id="UP000199608">
    <property type="component" value="Unassembled WGS sequence"/>
</dbReference>
<proteinExistence type="predicted"/>
<sequence length="113" mass="12513">MAKKPENGLLIDYEYCTGCFACQVACSQEHHWPAGMGGIQVLEIIQNLPKDKAYLNFLPFPTELCVLCAPRTKKGLEPACAQHCMANVITYGSLSDLAKELGKKPRMVLWSPK</sequence>
<feature type="domain" description="4Fe-4S ferredoxin-type" evidence="7">
    <location>
        <begin position="7"/>
        <end position="36"/>
    </location>
</feature>
<evidence type="ECO:0000256" key="3">
    <source>
        <dbReference type="ARBA" id="ARBA00022723"/>
    </source>
</evidence>
<dbReference type="PANTHER" id="PTHR43545:SF4">
    <property type="entry name" value="IRON-SULFUR PROTEIN"/>
    <property type="match status" value="1"/>
</dbReference>
<evidence type="ECO:0000313" key="9">
    <source>
        <dbReference type="Proteomes" id="UP000199608"/>
    </source>
</evidence>
<name>A0A1H2JTG2_9BACT</name>
<evidence type="ECO:0000313" key="8">
    <source>
        <dbReference type="EMBL" id="SDU59436.1"/>
    </source>
</evidence>
<dbReference type="GO" id="GO:0046872">
    <property type="term" value="F:metal ion binding"/>
    <property type="evidence" value="ECO:0007669"/>
    <property type="project" value="UniProtKB-KW"/>
</dbReference>
<keyword evidence="9" id="KW-1185">Reference proteome</keyword>
<dbReference type="Pfam" id="PF13247">
    <property type="entry name" value="Fer4_11"/>
    <property type="match status" value="1"/>
</dbReference>
<dbReference type="PANTHER" id="PTHR43545">
    <property type="entry name" value="FORMATE DEHYDROGENASE, NITRATE-INDUCIBLE, IRON-SULFUR SUBUNIT"/>
    <property type="match status" value="1"/>
</dbReference>
<evidence type="ECO:0000256" key="4">
    <source>
        <dbReference type="ARBA" id="ARBA00022737"/>
    </source>
</evidence>
<evidence type="ECO:0000259" key="7">
    <source>
        <dbReference type="PROSITE" id="PS51379"/>
    </source>
</evidence>
<evidence type="ECO:0000256" key="6">
    <source>
        <dbReference type="ARBA" id="ARBA00023014"/>
    </source>
</evidence>
<dbReference type="GO" id="GO:0030313">
    <property type="term" value="C:cell envelope"/>
    <property type="evidence" value="ECO:0007669"/>
    <property type="project" value="UniProtKB-SubCell"/>
</dbReference>
<gene>
    <name evidence="8" type="ORF">SAMN04487931_11528</name>
</gene>
<dbReference type="PROSITE" id="PS51379">
    <property type="entry name" value="4FE4S_FER_2"/>
    <property type="match status" value="1"/>
</dbReference>